<keyword evidence="10" id="KW-1185">Reference proteome</keyword>
<dbReference type="PROSITE" id="PS50110">
    <property type="entry name" value="RESPONSE_REGULATORY"/>
    <property type="match status" value="1"/>
</dbReference>
<comment type="caution">
    <text evidence="9">The sequence shown here is derived from an EMBL/GenBank/DDBJ whole genome shotgun (WGS) entry which is preliminary data.</text>
</comment>
<evidence type="ECO:0000313" key="9">
    <source>
        <dbReference type="EMBL" id="GAA3366161.1"/>
    </source>
</evidence>
<dbReference type="PANTHER" id="PTHR48111">
    <property type="entry name" value="REGULATOR OF RPOS"/>
    <property type="match status" value="1"/>
</dbReference>
<dbReference type="InterPro" id="IPR039420">
    <property type="entry name" value="WalR-like"/>
</dbReference>
<accession>A0ABP6S2A5</accession>
<dbReference type="InterPro" id="IPR016032">
    <property type="entry name" value="Sig_transdc_resp-reg_C-effctor"/>
</dbReference>
<dbReference type="Proteomes" id="UP001500483">
    <property type="component" value="Unassembled WGS sequence"/>
</dbReference>
<evidence type="ECO:0000259" key="8">
    <source>
        <dbReference type="PROSITE" id="PS51755"/>
    </source>
</evidence>
<protein>
    <submittedName>
        <fullName evidence="9">Response regulator transcription factor</fullName>
    </submittedName>
</protein>
<organism evidence="9 10">
    <name type="scientific">Saccharopolyspora gregorii</name>
    <dbReference type="NCBI Taxonomy" id="33914"/>
    <lineage>
        <taxon>Bacteria</taxon>
        <taxon>Bacillati</taxon>
        <taxon>Actinomycetota</taxon>
        <taxon>Actinomycetes</taxon>
        <taxon>Pseudonocardiales</taxon>
        <taxon>Pseudonocardiaceae</taxon>
        <taxon>Saccharopolyspora</taxon>
    </lineage>
</organism>
<feature type="domain" description="Response regulatory" evidence="7">
    <location>
        <begin position="24"/>
        <end position="141"/>
    </location>
</feature>
<proteinExistence type="predicted"/>
<gene>
    <name evidence="9" type="ORF">GCM10020366_68930</name>
</gene>
<dbReference type="Gene3D" id="1.10.10.10">
    <property type="entry name" value="Winged helix-like DNA-binding domain superfamily/Winged helix DNA-binding domain"/>
    <property type="match status" value="1"/>
</dbReference>
<dbReference type="SUPFAM" id="SSF46894">
    <property type="entry name" value="C-terminal effector domain of the bipartite response regulators"/>
    <property type="match status" value="1"/>
</dbReference>
<evidence type="ECO:0000256" key="6">
    <source>
        <dbReference type="PROSITE-ProRule" id="PRU01091"/>
    </source>
</evidence>
<dbReference type="EMBL" id="BAAAYK010000038">
    <property type="protein sequence ID" value="GAA3366161.1"/>
    <property type="molecule type" value="Genomic_DNA"/>
</dbReference>
<evidence type="ECO:0000256" key="3">
    <source>
        <dbReference type="ARBA" id="ARBA00023125"/>
    </source>
</evidence>
<evidence type="ECO:0000313" key="10">
    <source>
        <dbReference type="Proteomes" id="UP001500483"/>
    </source>
</evidence>
<evidence type="ECO:0000259" key="7">
    <source>
        <dbReference type="PROSITE" id="PS50110"/>
    </source>
</evidence>
<keyword evidence="3 6" id="KW-0238">DNA-binding</keyword>
<dbReference type="PROSITE" id="PS51755">
    <property type="entry name" value="OMPR_PHOB"/>
    <property type="match status" value="1"/>
</dbReference>
<dbReference type="Pfam" id="PF00072">
    <property type="entry name" value="Response_reg"/>
    <property type="match status" value="1"/>
</dbReference>
<dbReference type="SUPFAM" id="SSF52172">
    <property type="entry name" value="CheY-like"/>
    <property type="match status" value="1"/>
</dbReference>
<evidence type="ECO:0000256" key="1">
    <source>
        <dbReference type="ARBA" id="ARBA00022553"/>
    </source>
</evidence>
<keyword evidence="4" id="KW-0804">Transcription</keyword>
<keyword evidence="2" id="KW-0805">Transcription regulation</keyword>
<dbReference type="RefSeq" id="WP_344931322.1">
    <property type="nucleotide sequence ID" value="NZ_BAAAYK010000038.1"/>
</dbReference>
<evidence type="ECO:0000256" key="4">
    <source>
        <dbReference type="ARBA" id="ARBA00023163"/>
    </source>
</evidence>
<dbReference type="InterPro" id="IPR011006">
    <property type="entry name" value="CheY-like_superfamily"/>
</dbReference>
<dbReference type="Gene3D" id="3.40.50.2300">
    <property type="match status" value="1"/>
</dbReference>
<dbReference type="SMART" id="SM00862">
    <property type="entry name" value="Trans_reg_C"/>
    <property type="match status" value="1"/>
</dbReference>
<dbReference type="Pfam" id="PF00486">
    <property type="entry name" value="Trans_reg_C"/>
    <property type="match status" value="1"/>
</dbReference>
<keyword evidence="1 5" id="KW-0597">Phosphoprotein</keyword>
<reference evidence="10" key="1">
    <citation type="journal article" date="2019" name="Int. J. Syst. Evol. Microbiol.">
        <title>The Global Catalogue of Microorganisms (GCM) 10K type strain sequencing project: providing services to taxonomists for standard genome sequencing and annotation.</title>
        <authorList>
            <consortium name="The Broad Institute Genomics Platform"/>
            <consortium name="The Broad Institute Genome Sequencing Center for Infectious Disease"/>
            <person name="Wu L."/>
            <person name="Ma J."/>
        </authorList>
    </citation>
    <scope>NUCLEOTIDE SEQUENCE [LARGE SCALE GENOMIC DNA]</scope>
    <source>
        <strain evidence="10">JCM 9687</strain>
    </source>
</reference>
<sequence length="231" mass="25179">MTTAAPLPQHPAASPPTSTAEKRLVLVMQDEPTVTEVVGDYLRAAGYLVVVADGGTAGLELVRRLRPDLVVLDTSLPGIVVHRFREEVREIPGSLLLPLAGGAEDDPPRRFSPRELVSRVRQALPDEAAPATDVLAVGDLVLDRDARVVRKAGRDLELAEPEFDLLAFLMRHPGRTWRRDELARGVGEHDGTAAVLCTVRRLRELIEDDPSRPRCLVTVWGAGYRLEPGAG</sequence>
<name>A0ABP6S2A5_9PSEU</name>
<dbReference type="InterPro" id="IPR001867">
    <property type="entry name" value="OmpR/PhoB-type_DNA-bd"/>
</dbReference>
<evidence type="ECO:0000256" key="2">
    <source>
        <dbReference type="ARBA" id="ARBA00023015"/>
    </source>
</evidence>
<dbReference type="CDD" id="cd00383">
    <property type="entry name" value="trans_reg_C"/>
    <property type="match status" value="1"/>
</dbReference>
<feature type="DNA-binding region" description="OmpR/PhoB-type" evidence="6">
    <location>
        <begin position="132"/>
        <end position="228"/>
    </location>
</feature>
<feature type="modified residue" description="4-aspartylphosphate" evidence="5">
    <location>
        <position position="73"/>
    </location>
</feature>
<evidence type="ECO:0000256" key="5">
    <source>
        <dbReference type="PROSITE-ProRule" id="PRU00169"/>
    </source>
</evidence>
<feature type="domain" description="OmpR/PhoB-type" evidence="8">
    <location>
        <begin position="132"/>
        <end position="228"/>
    </location>
</feature>
<dbReference type="InterPro" id="IPR036388">
    <property type="entry name" value="WH-like_DNA-bd_sf"/>
</dbReference>
<dbReference type="PANTHER" id="PTHR48111:SF4">
    <property type="entry name" value="DNA-BINDING DUAL TRANSCRIPTIONAL REGULATOR OMPR"/>
    <property type="match status" value="1"/>
</dbReference>
<dbReference type="InterPro" id="IPR001789">
    <property type="entry name" value="Sig_transdc_resp-reg_receiver"/>
</dbReference>